<reference evidence="2 3" key="1">
    <citation type="submission" date="2010-04" db="EMBL/GenBank/DDBJ databases">
        <authorList>
            <person name="Qin X."/>
            <person name="Bachman B."/>
            <person name="Battles P."/>
            <person name="Bell A."/>
            <person name="Bess C."/>
            <person name="Bickham C."/>
            <person name="Chaboub L."/>
            <person name="Chen D."/>
            <person name="Coyle M."/>
            <person name="Deiros D.R."/>
            <person name="Dinh H."/>
            <person name="Forbes L."/>
            <person name="Fowler G."/>
            <person name="Francisco L."/>
            <person name="Fu Q."/>
            <person name="Gubbala S."/>
            <person name="Hale W."/>
            <person name="Han Y."/>
            <person name="Hemphill L."/>
            <person name="Highlander S.K."/>
            <person name="Hirani K."/>
            <person name="Hogues M."/>
            <person name="Jackson L."/>
            <person name="Jakkamsetti A."/>
            <person name="Javaid M."/>
            <person name="Jiang H."/>
            <person name="Korchina V."/>
            <person name="Kovar C."/>
            <person name="Lara F."/>
            <person name="Lee S."/>
            <person name="Mata R."/>
            <person name="Mathew T."/>
            <person name="Moen C."/>
            <person name="Morales K."/>
            <person name="Munidasa M."/>
            <person name="Nazareth L."/>
            <person name="Ngo R."/>
            <person name="Nguyen L."/>
            <person name="Okwuonu G."/>
            <person name="Ongeri F."/>
            <person name="Patil S."/>
            <person name="Petrosino J."/>
            <person name="Pham C."/>
            <person name="Pham P."/>
            <person name="Pu L.-L."/>
            <person name="Puazo M."/>
            <person name="Raj R."/>
            <person name="Reid J."/>
            <person name="Rouhana J."/>
            <person name="Saada N."/>
            <person name="Shang Y."/>
            <person name="Simmons D."/>
            <person name="Thornton R."/>
            <person name="Warren J."/>
            <person name="Weissenberger G."/>
            <person name="Zhang J."/>
            <person name="Zhang L."/>
            <person name="Zhou C."/>
            <person name="Zhu D."/>
            <person name="Muzny D."/>
            <person name="Worley K."/>
            <person name="Gibbs R."/>
        </authorList>
    </citation>
    <scope>NUCLEOTIDE SEQUENCE [LARGE SCALE GENOMIC DNA]</scope>
    <source>
        <strain evidence="2 3">ATCC 49957</strain>
    </source>
</reference>
<keyword evidence="1" id="KW-0812">Transmembrane</keyword>
<accession>D5RHT0</accession>
<proteinExistence type="predicted"/>
<organism evidence="2 3">
    <name type="scientific">Pseudoroseomonas cervicalis ATCC 49957</name>
    <dbReference type="NCBI Taxonomy" id="525371"/>
    <lineage>
        <taxon>Bacteria</taxon>
        <taxon>Pseudomonadati</taxon>
        <taxon>Pseudomonadota</taxon>
        <taxon>Alphaproteobacteria</taxon>
        <taxon>Acetobacterales</taxon>
        <taxon>Roseomonadaceae</taxon>
        <taxon>Roseomonas</taxon>
    </lineage>
</organism>
<name>D5RHT0_9PROT</name>
<gene>
    <name evidence="2" type="ORF">HMPREF0731_0640</name>
</gene>
<dbReference type="HOGENOM" id="CLU_3075620_0_0_5"/>
<feature type="transmembrane region" description="Helical" evidence="1">
    <location>
        <begin position="28"/>
        <end position="51"/>
    </location>
</feature>
<dbReference type="OrthoDB" id="7282883at2"/>
<comment type="caution">
    <text evidence="2">The sequence shown here is derived from an EMBL/GenBank/DDBJ whole genome shotgun (WGS) entry which is preliminary data.</text>
</comment>
<keyword evidence="3" id="KW-1185">Reference proteome</keyword>
<sequence length="52" mass="5975">MAEAHQQIDFVEVKSEDILAERTHGWDFFMLATKWGIGIVVVLLLALYLIWG</sequence>
<dbReference type="AlphaFoldDB" id="D5RHT0"/>
<evidence type="ECO:0000256" key="1">
    <source>
        <dbReference type="SAM" id="Phobius"/>
    </source>
</evidence>
<evidence type="ECO:0000313" key="3">
    <source>
        <dbReference type="Proteomes" id="UP000005324"/>
    </source>
</evidence>
<keyword evidence="1" id="KW-1133">Transmembrane helix</keyword>
<dbReference type="Proteomes" id="UP000005324">
    <property type="component" value="Unassembled WGS sequence"/>
</dbReference>
<keyword evidence="1" id="KW-0472">Membrane</keyword>
<evidence type="ECO:0000313" key="2">
    <source>
        <dbReference type="EMBL" id="EFH13142.1"/>
    </source>
</evidence>
<dbReference type="EMBL" id="ADVL01000112">
    <property type="protein sequence ID" value="EFH13142.1"/>
    <property type="molecule type" value="Genomic_DNA"/>
</dbReference>
<protein>
    <submittedName>
        <fullName evidence="2">Uncharacterized protein</fullName>
    </submittedName>
</protein>
<dbReference type="RefSeq" id="WP_007003699.1">
    <property type="nucleotide sequence ID" value="NZ_GG770778.1"/>
</dbReference>